<dbReference type="EMBL" id="JAXQNN010000002">
    <property type="protein sequence ID" value="MDZ5711621.1"/>
    <property type="molecule type" value="Genomic_DNA"/>
</dbReference>
<feature type="coiled-coil region" evidence="1">
    <location>
        <begin position="60"/>
        <end position="94"/>
    </location>
</feature>
<evidence type="ECO:0000256" key="1">
    <source>
        <dbReference type="SAM" id="Coils"/>
    </source>
</evidence>
<organism evidence="2 3">
    <name type="scientific">Jeotgalibacillus haloalkalitolerans</name>
    <dbReference type="NCBI Taxonomy" id="3104292"/>
    <lineage>
        <taxon>Bacteria</taxon>
        <taxon>Bacillati</taxon>
        <taxon>Bacillota</taxon>
        <taxon>Bacilli</taxon>
        <taxon>Bacillales</taxon>
        <taxon>Caryophanaceae</taxon>
        <taxon>Jeotgalibacillus</taxon>
    </lineage>
</organism>
<reference evidence="2 3" key="1">
    <citation type="submission" date="2023-12" db="EMBL/GenBank/DDBJ databases">
        <title>Jeotgalibacillus haloalkaliphilus sp. nov., a novel salt-tolerant bacteria, isolated from the estuary of the Fenhe River into the Yellow River.</title>
        <authorList>
            <person name="Li Y."/>
        </authorList>
    </citation>
    <scope>NUCLEOTIDE SEQUENCE [LARGE SCALE GENOMIC DNA]</scope>
    <source>
        <strain evidence="2 3">HH7-29</strain>
    </source>
</reference>
<keyword evidence="1" id="KW-0175">Coiled coil</keyword>
<sequence length="96" mass="11110">MTVKELIIELLEYKQEAYIDFSIGTDDADEFEISYPAFSSNKVYVDLKFYGLELIDKDTIESKDSTIAGLSDKNEELQQRIEELENLVEKCESEDK</sequence>
<keyword evidence="3" id="KW-1185">Reference proteome</keyword>
<dbReference type="Proteomes" id="UP001292084">
    <property type="component" value="Unassembled WGS sequence"/>
</dbReference>
<gene>
    <name evidence="2" type="ORF">UFB30_05255</name>
</gene>
<name>A0ABU5KK44_9BACL</name>
<proteinExistence type="predicted"/>
<protein>
    <submittedName>
        <fullName evidence="2">Uncharacterized protein</fullName>
    </submittedName>
</protein>
<dbReference type="RefSeq" id="WP_322420638.1">
    <property type="nucleotide sequence ID" value="NZ_JAXQNN010000002.1"/>
</dbReference>
<evidence type="ECO:0000313" key="2">
    <source>
        <dbReference type="EMBL" id="MDZ5711621.1"/>
    </source>
</evidence>
<evidence type="ECO:0000313" key="3">
    <source>
        <dbReference type="Proteomes" id="UP001292084"/>
    </source>
</evidence>
<comment type="caution">
    <text evidence="2">The sequence shown here is derived from an EMBL/GenBank/DDBJ whole genome shotgun (WGS) entry which is preliminary data.</text>
</comment>
<accession>A0ABU5KK44</accession>